<reference evidence="4 5" key="1">
    <citation type="submission" date="2015-09" db="EMBL/GenBank/DDBJ databases">
        <title>Draft genome of the parasitic nematode Teladorsagia circumcincta isolate WARC Sus (inbred).</title>
        <authorList>
            <person name="Mitreva M."/>
        </authorList>
    </citation>
    <scope>NUCLEOTIDE SEQUENCE [LARGE SCALE GENOMIC DNA]</scope>
    <source>
        <strain evidence="4 5">S</strain>
    </source>
</reference>
<feature type="compositionally biased region" description="Basic and acidic residues" evidence="3">
    <location>
        <begin position="10"/>
        <end position="23"/>
    </location>
</feature>
<name>A0A2G9U6M4_TELCI</name>
<dbReference type="EMBL" id="KZ348703">
    <property type="protein sequence ID" value="PIO65815.1"/>
    <property type="molecule type" value="Genomic_DNA"/>
</dbReference>
<evidence type="ECO:0000256" key="2">
    <source>
        <dbReference type="ARBA" id="ARBA00023054"/>
    </source>
</evidence>
<organism evidence="4 5">
    <name type="scientific">Teladorsagia circumcincta</name>
    <name type="common">Brown stomach worm</name>
    <name type="synonym">Ostertagia circumcincta</name>
    <dbReference type="NCBI Taxonomy" id="45464"/>
    <lineage>
        <taxon>Eukaryota</taxon>
        <taxon>Metazoa</taxon>
        <taxon>Ecdysozoa</taxon>
        <taxon>Nematoda</taxon>
        <taxon>Chromadorea</taxon>
        <taxon>Rhabditida</taxon>
        <taxon>Rhabditina</taxon>
        <taxon>Rhabditomorpha</taxon>
        <taxon>Strongyloidea</taxon>
        <taxon>Trichostrongylidae</taxon>
        <taxon>Teladorsagia</taxon>
    </lineage>
</organism>
<feature type="non-terminal residue" evidence="4">
    <location>
        <position position="1"/>
    </location>
</feature>
<feature type="compositionally biased region" description="Polar residues" evidence="3">
    <location>
        <begin position="41"/>
        <end position="53"/>
    </location>
</feature>
<feature type="region of interest" description="Disordered" evidence="3">
    <location>
        <begin position="1"/>
        <end position="74"/>
    </location>
</feature>
<gene>
    <name evidence="4" type="ORF">TELCIR_12494</name>
</gene>
<keyword evidence="5" id="KW-1185">Reference proteome</keyword>
<proteinExistence type="inferred from homology"/>
<dbReference type="InterPro" id="IPR013256">
    <property type="entry name" value="Chromatin_SPT2"/>
</dbReference>
<dbReference type="AlphaFoldDB" id="A0A2G9U6M4"/>
<dbReference type="OrthoDB" id="5871802at2759"/>
<evidence type="ECO:0000313" key="4">
    <source>
        <dbReference type="EMBL" id="PIO65815.1"/>
    </source>
</evidence>
<keyword evidence="2" id="KW-0175">Coiled coil</keyword>
<dbReference type="Proteomes" id="UP000230423">
    <property type="component" value="Unassembled WGS sequence"/>
</dbReference>
<comment type="similarity">
    <text evidence="1">Belongs to the SPT2 family.</text>
</comment>
<evidence type="ECO:0000313" key="5">
    <source>
        <dbReference type="Proteomes" id="UP000230423"/>
    </source>
</evidence>
<evidence type="ECO:0000256" key="1">
    <source>
        <dbReference type="ARBA" id="ARBA00006461"/>
    </source>
</evidence>
<protein>
    <submittedName>
        <fullName evidence="4">Uncharacterized protein</fullName>
    </submittedName>
</protein>
<dbReference type="Pfam" id="PF08243">
    <property type="entry name" value="SPT2"/>
    <property type="match status" value="1"/>
</dbReference>
<accession>A0A2G9U6M4</accession>
<sequence length="241" mass="26988">SSQSFSSRDVSTRTKNHEYAADTKKRKSESVLNFDHALSRNARTTGPSNPKTSNNHEAEPASTTKHAKHTGPFGVRIDEYQREVSSVDKAMKFLHGEYESKGFLLNLAVVLLCWSKATARVIDDLLRSIRKATNTESVVLDSLEDCVESSVVFVDGSACDHQKGRFKKAPTPPPLIPPAVPGKRMVNPKYNKKKWREREQTISLRDMHADYRTIAREEARSARIGLIEDLHEATKGKSEAL</sequence>
<evidence type="ECO:0000256" key="3">
    <source>
        <dbReference type="SAM" id="MobiDB-lite"/>
    </source>
</evidence>